<organism evidence="2 3">
    <name type="scientific">Prevotella veroralis F0319</name>
    <dbReference type="NCBI Taxonomy" id="649761"/>
    <lineage>
        <taxon>Bacteria</taxon>
        <taxon>Pseudomonadati</taxon>
        <taxon>Bacteroidota</taxon>
        <taxon>Bacteroidia</taxon>
        <taxon>Bacteroidales</taxon>
        <taxon>Prevotellaceae</taxon>
        <taxon>Prevotella</taxon>
    </lineage>
</organism>
<feature type="region of interest" description="Disordered" evidence="1">
    <location>
        <begin position="1"/>
        <end position="23"/>
    </location>
</feature>
<gene>
    <name evidence="2" type="ORF">HMPREF0973_02226</name>
</gene>
<dbReference type="EMBL" id="ACVA01000049">
    <property type="protein sequence ID" value="EEX17924.1"/>
    <property type="molecule type" value="Genomic_DNA"/>
</dbReference>
<proteinExistence type="predicted"/>
<evidence type="ECO:0000256" key="1">
    <source>
        <dbReference type="SAM" id="MobiDB-lite"/>
    </source>
</evidence>
<keyword evidence="3" id="KW-1185">Reference proteome</keyword>
<dbReference type="Proteomes" id="UP000003327">
    <property type="component" value="Unassembled WGS sequence"/>
</dbReference>
<evidence type="ECO:0000313" key="2">
    <source>
        <dbReference type="EMBL" id="EEX17924.1"/>
    </source>
</evidence>
<comment type="caution">
    <text evidence="2">The sequence shown here is derived from an EMBL/GenBank/DDBJ whole genome shotgun (WGS) entry which is preliminary data.</text>
</comment>
<dbReference type="AlphaFoldDB" id="C9MRH4"/>
<evidence type="ECO:0000313" key="3">
    <source>
        <dbReference type="Proteomes" id="UP000003327"/>
    </source>
</evidence>
<dbReference type="HOGENOM" id="CLU_3256056_0_0_10"/>
<name>C9MRH4_9BACT</name>
<accession>C9MRH4</accession>
<protein>
    <submittedName>
        <fullName evidence="2">Uncharacterized protein</fullName>
    </submittedName>
</protein>
<sequence>MKFDQDRLIKDTDKKDTGGMRKKWGTGDKECGNLLNKECEQG</sequence>
<reference evidence="2 3" key="1">
    <citation type="submission" date="2009-09" db="EMBL/GenBank/DDBJ databases">
        <authorList>
            <person name="Weinstock G."/>
            <person name="Sodergren E."/>
            <person name="Clifton S."/>
            <person name="Fulton L."/>
            <person name="Fulton B."/>
            <person name="Courtney L."/>
            <person name="Fronick C."/>
            <person name="Harrison M."/>
            <person name="Strong C."/>
            <person name="Farmer C."/>
            <person name="Delahaunty K."/>
            <person name="Markovic C."/>
            <person name="Hall O."/>
            <person name="Minx P."/>
            <person name="Tomlinson C."/>
            <person name="Mitreva M."/>
            <person name="Nelson J."/>
            <person name="Hou S."/>
            <person name="Wollam A."/>
            <person name="Pepin K.H."/>
            <person name="Johnson M."/>
            <person name="Bhonagiri V."/>
            <person name="Nash W.E."/>
            <person name="Warren W."/>
            <person name="Chinwalla A."/>
            <person name="Mardis E.R."/>
            <person name="Wilson R.K."/>
        </authorList>
    </citation>
    <scope>NUCLEOTIDE SEQUENCE [LARGE SCALE GENOMIC DNA]</scope>
    <source>
        <strain evidence="2 3">F0319</strain>
    </source>
</reference>